<feature type="region of interest" description="Disordered" evidence="1">
    <location>
        <begin position="69"/>
        <end position="103"/>
    </location>
</feature>
<accession>A0A7U2EYD5</accession>
<dbReference type="OrthoDB" id="5418695at2759"/>
<dbReference type="EMBL" id="CP069027">
    <property type="protein sequence ID" value="QRC95366.1"/>
    <property type="molecule type" value="Genomic_DNA"/>
</dbReference>
<gene>
    <name evidence="3" type="ORF">JI435_030610</name>
</gene>
<dbReference type="InterPro" id="IPR053931">
    <property type="entry name" value="RapZ_C"/>
</dbReference>
<dbReference type="Proteomes" id="UP000663193">
    <property type="component" value="Chromosome 5"/>
</dbReference>
<evidence type="ECO:0000256" key="1">
    <source>
        <dbReference type="SAM" id="MobiDB-lite"/>
    </source>
</evidence>
<proteinExistence type="predicted"/>
<reference evidence="4" key="1">
    <citation type="journal article" date="2021" name="BMC Genomics">
        <title>Chromosome-level genome assembly and manually-curated proteome of model necrotroph Parastagonospora nodorum Sn15 reveals a genome-wide trove of candidate effector homologs, and redundancy of virulence-related functions within an accessory chromosome.</title>
        <authorList>
            <person name="Bertazzoni S."/>
            <person name="Jones D.A.B."/>
            <person name="Phan H.T."/>
            <person name="Tan K.-C."/>
            <person name="Hane J.K."/>
        </authorList>
    </citation>
    <scope>NUCLEOTIDE SEQUENCE [LARGE SCALE GENOMIC DNA]</scope>
    <source>
        <strain evidence="4">SN15 / ATCC MYA-4574 / FGSC 10173)</strain>
    </source>
</reference>
<organism evidence="3 4">
    <name type="scientific">Phaeosphaeria nodorum (strain SN15 / ATCC MYA-4574 / FGSC 10173)</name>
    <name type="common">Glume blotch fungus</name>
    <name type="synonym">Parastagonospora nodorum</name>
    <dbReference type="NCBI Taxonomy" id="321614"/>
    <lineage>
        <taxon>Eukaryota</taxon>
        <taxon>Fungi</taxon>
        <taxon>Dikarya</taxon>
        <taxon>Ascomycota</taxon>
        <taxon>Pezizomycotina</taxon>
        <taxon>Dothideomycetes</taxon>
        <taxon>Pleosporomycetidae</taxon>
        <taxon>Pleosporales</taxon>
        <taxon>Pleosporineae</taxon>
        <taxon>Phaeosphaeriaceae</taxon>
        <taxon>Parastagonospora</taxon>
    </lineage>
</organism>
<name>A0A7U2EYD5_PHANO</name>
<protein>
    <recommendedName>
        <fullName evidence="2">RapZ C-terminal domain-containing protein</fullName>
    </recommendedName>
</protein>
<feature type="domain" description="RapZ C-terminal" evidence="2">
    <location>
        <begin position="156"/>
        <end position="242"/>
    </location>
</feature>
<evidence type="ECO:0000259" key="2">
    <source>
        <dbReference type="Pfam" id="PF22740"/>
    </source>
</evidence>
<keyword evidence="4" id="KW-1185">Reference proteome</keyword>
<evidence type="ECO:0000313" key="3">
    <source>
        <dbReference type="EMBL" id="QRC95366.1"/>
    </source>
</evidence>
<dbReference type="VEuPathDB" id="FungiDB:JI435_030610"/>
<evidence type="ECO:0000313" key="4">
    <source>
        <dbReference type="Proteomes" id="UP000663193"/>
    </source>
</evidence>
<dbReference type="Pfam" id="PF22740">
    <property type="entry name" value="PapZ_C"/>
    <property type="match status" value="1"/>
</dbReference>
<dbReference type="AlphaFoldDB" id="A0A7U2EYD5"/>
<feature type="compositionally biased region" description="Basic and acidic residues" evidence="1">
    <location>
        <begin position="69"/>
        <end position="90"/>
    </location>
</feature>
<sequence length="269" mass="29527">MSHHPTCPFYPVARPCAFSCHLLPFPYAPSPKIPTYTVADAIQSTRLIRRDVEHPTSCIDQLSAARERASRNVHFEPGHAKSSDGVCESRPRRRQQSSSSKAQIIPRSILQNDTLPPSLPTVYIVTFAADSIPNRTANVLRLLHTQLPPRDPPIPHLYTIDARSFAPPVPALCREFSGISPVIQDVVMQDGRARKAVADSVADLLRCGERGVREVSMSVCCHAGTHRSVAIGERIAQGVKREVGRLGCVEGVKVVVRHVSRVKGRGDPF</sequence>